<keyword evidence="3" id="KW-1185">Reference proteome</keyword>
<evidence type="ECO:0000313" key="3">
    <source>
        <dbReference type="Proteomes" id="UP000194153"/>
    </source>
</evidence>
<sequence>MAFSLAACSKPPAKEQVQAAVKKFIPVNFEVLQLSELKEIPGLYEVVISVNQQPVVLYVDKKAKYVLSGNVMSVENKANLTLETQKKFQKK</sequence>
<dbReference type="InterPro" id="IPR009094">
    <property type="entry name" value="DiS-bond_isomerase_DsbC/G_N_sf"/>
</dbReference>
<feature type="domain" description="Disulphide bond isomerase DsbC/G N-terminal" evidence="1">
    <location>
        <begin position="11"/>
        <end position="81"/>
    </location>
</feature>
<name>A0ABQ0MFB1_9BACT</name>
<organism evidence="2 3">
    <name type="scientific">Geoanaerobacter pelophilus</name>
    <dbReference type="NCBI Taxonomy" id="60036"/>
    <lineage>
        <taxon>Bacteria</taxon>
        <taxon>Pseudomonadati</taxon>
        <taxon>Thermodesulfobacteriota</taxon>
        <taxon>Desulfuromonadia</taxon>
        <taxon>Geobacterales</taxon>
        <taxon>Geobacteraceae</taxon>
        <taxon>Geoanaerobacter</taxon>
    </lineage>
</organism>
<gene>
    <name evidence="2" type="ORF">GPEL0_01f0806</name>
</gene>
<dbReference type="Proteomes" id="UP000194153">
    <property type="component" value="Unassembled WGS sequence"/>
</dbReference>
<dbReference type="InterPro" id="IPR018950">
    <property type="entry name" value="DiS-bond_isomerase_DsbC/G_N"/>
</dbReference>
<evidence type="ECO:0000313" key="2">
    <source>
        <dbReference type="EMBL" id="GAW65762.1"/>
    </source>
</evidence>
<proteinExistence type="predicted"/>
<dbReference type="Pfam" id="PF10411">
    <property type="entry name" value="DsbC_N"/>
    <property type="match status" value="1"/>
</dbReference>
<dbReference type="EMBL" id="BDQG01000001">
    <property type="protein sequence ID" value="GAW65762.1"/>
    <property type="molecule type" value="Genomic_DNA"/>
</dbReference>
<dbReference type="Gene3D" id="3.10.450.70">
    <property type="entry name" value="Disulphide bond isomerase, DsbC/G, N-terminal"/>
    <property type="match status" value="1"/>
</dbReference>
<protein>
    <submittedName>
        <fullName evidence="2">Lipoprotein</fullName>
    </submittedName>
</protein>
<keyword evidence="2" id="KW-0449">Lipoprotein</keyword>
<accession>A0ABQ0MFB1</accession>
<reference evidence="3" key="2">
    <citation type="submission" date="2017-05" db="EMBL/GenBank/DDBJ databases">
        <title>Draft genome sequence of Geobacter pelophilus, a iron(III)-reducing bacteria.</title>
        <authorList>
            <person name="Aoyagi T."/>
            <person name="Koike H."/>
            <person name="Morita T."/>
            <person name="Sato Y."/>
            <person name="Habe H."/>
            <person name="Hori T."/>
        </authorList>
    </citation>
    <scope>NUCLEOTIDE SEQUENCE [LARGE SCALE GENOMIC DNA]</scope>
    <source>
        <strain evidence="3">Drf2</strain>
    </source>
</reference>
<evidence type="ECO:0000259" key="1">
    <source>
        <dbReference type="Pfam" id="PF10411"/>
    </source>
</evidence>
<dbReference type="SUPFAM" id="SSF54423">
    <property type="entry name" value="DsbC/DsbG N-terminal domain-like"/>
    <property type="match status" value="1"/>
</dbReference>
<comment type="caution">
    <text evidence="2">The sequence shown here is derived from an EMBL/GenBank/DDBJ whole genome shotgun (WGS) entry which is preliminary data.</text>
</comment>
<reference evidence="2 3" key="1">
    <citation type="submission" date="2017-04" db="EMBL/GenBank/DDBJ databases">
        <authorList>
            <consortium name="Geobacter pelophilus Genome Sequencing"/>
            <person name="Aoyagi T."/>
            <person name="Koike H."/>
            <person name="Hori T."/>
        </authorList>
    </citation>
    <scope>NUCLEOTIDE SEQUENCE [LARGE SCALE GENOMIC DNA]</scope>
    <source>
        <strain evidence="2 3">Drf2</strain>
    </source>
</reference>